<sequence length="394" mass="39784">MTDRGEVRLNRRRLLAAIPTVGAVGALTGRGAAALLSDRETFANNRMTAGAVTLALDGVDTRRVDLSFTVDDYGFEHRATEAVCVGLGDDSNPGWIWIRACPTDPVADALGARLRVAGETVYTGSLGGLLDVLGSPDGGGVLLTALAGGGDPVTPGSDGAVCLTVDVWAPTALADDPGTVRELKAASPFPITIDAYAEQSRHVPTPRRPVTGENPSFTFPPCSPTGGGAGDDGDGGYAISNVSLCTSSFTPDTVTWTVNDPETGADVTGAVDEAFAVTVTAPVPIQYAVVKAGPAFRRFDAGGATTVTVSATGGTLLGAPANFSRCACEGEGVKLDDWNESTGTFDDVVALSCGDAEDRGDPPTNGPPGPNAVGPAESTGSGASDPSDADGATK</sequence>
<dbReference type="InterPro" id="IPR006311">
    <property type="entry name" value="TAT_signal"/>
</dbReference>
<dbReference type="PROSITE" id="PS51318">
    <property type="entry name" value="TAT"/>
    <property type="match status" value="1"/>
</dbReference>
<dbReference type="EMBL" id="QPHM01000001">
    <property type="protein sequence ID" value="RCU45976.1"/>
    <property type="molecule type" value="Genomic_DNA"/>
</dbReference>
<feature type="region of interest" description="Disordered" evidence="1">
    <location>
        <begin position="200"/>
        <end position="222"/>
    </location>
</feature>
<evidence type="ECO:0000256" key="1">
    <source>
        <dbReference type="SAM" id="MobiDB-lite"/>
    </source>
</evidence>
<reference evidence="2 3" key="1">
    <citation type="submission" date="2018-07" db="EMBL/GenBank/DDBJ databases">
        <title>Genome sequences of Haloplanus salinus JCM 18368T.</title>
        <authorList>
            <person name="Kim Y.B."/>
            <person name="Roh S.W."/>
        </authorList>
    </citation>
    <scope>NUCLEOTIDE SEQUENCE [LARGE SCALE GENOMIC DNA]</scope>
    <source>
        <strain evidence="2 3">JCM 18368</strain>
    </source>
</reference>
<accession>A0A368N6X2</accession>
<keyword evidence="3" id="KW-1185">Reference proteome</keyword>
<dbReference type="AlphaFoldDB" id="A0A368N6X2"/>
<proteinExistence type="predicted"/>
<evidence type="ECO:0000313" key="2">
    <source>
        <dbReference type="EMBL" id="RCU45976.1"/>
    </source>
</evidence>
<feature type="region of interest" description="Disordered" evidence="1">
    <location>
        <begin position="353"/>
        <end position="394"/>
    </location>
</feature>
<dbReference type="OrthoDB" id="306649at2157"/>
<dbReference type="RefSeq" id="WP_114447530.1">
    <property type="nucleotide sequence ID" value="NZ_QPHM01000001.1"/>
</dbReference>
<evidence type="ECO:0000313" key="3">
    <source>
        <dbReference type="Proteomes" id="UP000252189"/>
    </source>
</evidence>
<dbReference type="Proteomes" id="UP000252189">
    <property type="component" value="Unassembled WGS sequence"/>
</dbReference>
<gene>
    <name evidence="2" type="ORF">DU504_00840</name>
</gene>
<protein>
    <submittedName>
        <fullName evidence="2">Uncharacterized protein</fullName>
    </submittedName>
</protein>
<name>A0A368N6X2_9EURY</name>
<comment type="caution">
    <text evidence="2">The sequence shown here is derived from an EMBL/GenBank/DDBJ whole genome shotgun (WGS) entry which is preliminary data.</text>
</comment>
<organism evidence="2 3">
    <name type="scientific">Haloplanus salinus</name>
    <dbReference type="NCBI Taxonomy" id="1126245"/>
    <lineage>
        <taxon>Archaea</taxon>
        <taxon>Methanobacteriati</taxon>
        <taxon>Methanobacteriota</taxon>
        <taxon>Stenosarchaea group</taxon>
        <taxon>Halobacteria</taxon>
        <taxon>Halobacteriales</taxon>
        <taxon>Haloferacaceae</taxon>
        <taxon>Haloplanus</taxon>
    </lineage>
</organism>